<dbReference type="KEGG" id="aqu:100636083"/>
<name>A0A1X7UA52_AMPQE</name>
<dbReference type="STRING" id="400682.A0A1X7UA52"/>
<dbReference type="GO" id="GO:0016787">
    <property type="term" value="F:hydrolase activity"/>
    <property type="evidence" value="ECO:0007669"/>
    <property type="project" value="InterPro"/>
</dbReference>
<reference evidence="4" key="1">
    <citation type="journal article" date="2010" name="Nature">
        <title>The Amphimedon queenslandica genome and the evolution of animal complexity.</title>
        <authorList>
            <person name="Srivastava M."/>
            <person name="Simakov O."/>
            <person name="Chapman J."/>
            <person name="Fahey B."/>
            <person name="Gauthier M.E."/>
            <person name="Mitros T."/>
            <person name="Richards G.S."/>
            <person name="Conaco C."/>
            <person name="Dacre M."/>
            <person name="Hellsten U."/>
            <person name="Larroux C."/>
            <person name="Putnam N.H."/>
            <person name="Stanke M."/>
            <person name="Adamska M."/>
            <person name="Darling A."/>
            <person name="Degnan S.M."/>
            <person name="Oakley T.H."/>
            <person name="Plachetzki D.C."/>
            <person name="Zhai Y."/>
            <person name="Adamski M."/>
            <person name="Calcino A."/>
            <person name="Cummins S.F."/>
            <person name="Goodstein D.M."/>
            <person name="Harris C."/>
            <person name="Jackson D.J."/>
            <person name="Leys S.P."/>
            <person name="Shu S."/>
            <person name="Woodcroft B.J."/>
            <person name="Vervoort M."/>
            <person name="Kosik K.S."/>
            <person name="Manning G."/>
            <person name="Degnan B.M."/>
            <person name="Rokhsar D.S."/>
        </authorList>
    </citation>
    <scope>NUCLEOTIDE SEQUENCE [LARGE SCALE GENOMIC DNA]</scope>
</reference>
<gene>
    <name evidence="3" type="primary">100636083</name>
</gene>
<dbReference type="EnsemblMetazoa" id="Aqu2.1.24538_001">
    <property type="protein sequence ID" value="Aqu2.1.24538_001"/>
    <property type="gene ID" value="Aqu2.1.24538"/>
</dbReference>
<organism evidence="3">
    <name type="scientific">Amphimedon queenslandica</name>
    <name type="common">Sponge</name>
    <dbReference type="NCBI Taxonomy" id="400682"/>
    <lineage>
        <taxon>Eukaryota</taxon>
        <taxon>Metazoa</taxon>
        <taxon>Porifera</taxon>
        <taxon>Demospongiae</taxon>
        <taxon>Heteroscleromorpha</taxon>
        <taxon>Haplosclerida</taxon>
        <taxon>Niphatidae</taxon>
        <taxon>Amphimedon</taxon>
    </lineage>
</organism>
<evidence type="ECO:0000313" key="4">
    <source>
        <dbReference type="Proteomes" id="UP000007879"/>
    </source>
</evidence>
<dbReference type="AlphaFoldDB" id="A0A1X7UA52"/>
<evidence type="ECO:0000313" key="3">
    <source>
        <dbReference type="EnsemblMetazoa" id="Aqu2.1.24538_001"/>
    </source>
</evidence>
<dbReference type="PANTHER" id="PTHR12905:SF0">
    <property type="entry name" value="CALCINEURIN-LIKE PHOSPHOESTERASE DOMAIN-CONTAINING PROTEIN"/>
    <property type="match status" value="1"/>
</dbReference>
<evidence type="ECO:0000259" key="2">
    <source>
        <dbReference type="Pfam" id="PF00149"/>
    </source>
</evidence>
<dbReference type="Gene3D" id="3.60.21.10">
    <property type="match status" value="1"/>
</dbReference>
<dbReference type="InParanoid" id="A0A1X7UA52"/>
<reference evidence="3" key="2">
    <citation type="submission" date="2017-05" db="UniProtKB">
        <authorList>
            <consortium name="EnsemblMetazoa"/>
        </authorList>
    </citation>
    <scope>IDENTIFICATION</scope>
</reference>
<dbReference type="OrthoDB" id="630188at2759"/>
<proteinExistence type="inferred from homology"/>
<comment type="similarity">
    <text evidence="1">Belongs to the UPF0046 family.</text>
</comment>
<dbReference type="InterPro" id="IPR051693">
    <property type="entry name" value="UPF0046_metallophosphoest"/>
</dbReference>
<dbReference type="CDD" id="cd07379">
    <property type="entry name" value="MPP_239FB"/>
    <property type="match status" value="1"/>
</dbReference>
<dbReference type="Proteomes" id="UP000007879">
    <property type="component" value="Unassembled WGS sequence"/>
</dbReference>
<dbReference type="InterPro" id="IPR004843">
    <property type="entry name" value="Calcineurin-like_PHP"/>
</dbReference>
<feature type="domain" description="Calcineurin-like phosphoesterase" evidence="2">
    <location>
        <begin position="65"/>
        <end position="256"/>
    </location>
</feature>
<keyword evidence="4" id="KW-1185">Reference proteome</keyword>
<dbReference type="SUPFAM" id="SSF56300">
    <property type="entry name" value="Metallo-dependent phosphatases"/>
    <property type="match status" value="1"/>
</dbReference>
<evidence type="ECO:0000256" key="1">
    <source>
        <dbReference type="ARBA" id="ARBA00007993"/>
    </source>
</evidence>
<dbReference type="Pfam" id="PF00149">
    <property type="entry name" value="Metallophos"/>
    <property type="match status" value="1"/>
</dbReference>
<dbReference type="InterPro" id="IPR029052">
    <property type="entry name" value="Metallo-depent_PP-like"/>
</dbReference>
<dbReference type="PANTHER" id="PTHR12905">
    <property type="entry name" value="METALLOPHOSPHOESTERASE"/>
    <property type="match status" value="1"/>
</dbReference>
<accession>A0A1X7UA52</accession>
<protein>
    <recommendedName>
        <fullName evidence="2">Calcineurin-like phosphoesterase domain-containing protein</fullName>
    </recommendedName>
</protein>
<sequence length="293" mass="32940">MISSFLAAKIFCISGPFFRRSLLAMALKIDPRDPNFAWDKMKVHQKVEEIKLVDPLSPKKEGHTRFVCISDTHNKTSNLLVPDGDVLIHAGDFTGVGHRKEVQVFKDFVLTLPHPNKIIIAGNHDITFDEESYPKIYSTFGHREPYNCQEIKDMIAKEPSITYLEDSGCTINGISIWGSPWQPAFCGWGFNLERGEPLQKKWDLIPEDTDVLITHGPPIGHGDLCFHGGRAGCVDLLQTIQGRVKPRYHVFGHIHEGYGVTTDGNTIYVNASTCNIQYRPLNKPVVFDIPNKS</sequence>
<dbReference type="eggNOG" id="KOG3947">
    <property type="taxonomic scope" value="Eukaryota"/>
</dbReference>
<dbReference type="FunCoup" id="A0A1X7UA52">
    <property type="interactions" value="3"/>
</dbReference>
<dbReference type="EnsemblMetazoa" id="XM_003388511.3">
    <property type="protein sequence ID" value="XP_003388559.2"/>
    <property type="gene ID" value="LOC100636083"/>
</dbReference>